<gene>
    <name evidence="2" type="ORF">BDN70DRAFT_898624</name>
</gene>
<dbReference type="Proteomes" id="UP000807469">
    <property type="component" value="Unassembled WGS sequence"/>
</dbReference>
<name>A0A9P6CVL9_9AGAR</name>
<evidence type="ECO:0000313" key="2">
    <source>
        <dbReference type="EMBL" id="KAF9474895.1"/>
    </source>
</evidence>
<reference evidence="2" key="1">
    <citation type="submission" date="2020-11" db="EMBL/GenBank/DDBJ databases">
        <authorList>
            <consortium name="DOE Joint Genome Institute"/>
            <person name="Ahrendt S."/>
            <person name="Riley R."/>
            <person name="Andreopoulos W."/>
            <person name="Labutti K."/>
            <person name="Pangilinan J."/>
            <person name="Ruiz-Duenas F.J."/>
            <person name="Barrasa J.M."/>
            <person name="Sanchez-Garcia M."/>
            <person name="Camarero S."/>
            <person name="Miyauchi S."/>
            <person name="Serrano A."/>
            <person name="Linde D."/>
            <person name="Babiker R."/>
            <person name="Drula E."/>
            <person name="Ayuso-Fernandez I."/>
            <person name="Pacheco R."/>
            <person name="Padilla G."/>
            <person name="Ferreira P."/>
            <person name="Barriuso J."/>
            <person name="Kellner H."/>
            <person name="Castanera R."/>
            <person name="Alfaro M."/>
            <person name="Ramirez L."/>
            <person name="Pisabarro A.G."/>
            <person name="Kuo A."/>
            <person name="Tritt A."/>
            <person name="Lipzen A."/>
            <person name="He G."/>
            <person name="Yan M."/>
            <person name="Ng V."/>
            <person name="Cullen D."/>
            <person name="Martin F."/>
            <person name="Rosso M.-N."/>
            <person name="Henrissat B."/>
            <person name="Hibbett D."/>
            <person name="Martinez A.T."/>
            <person name="Grigoriev I.V."/>
        </authorList>
    </citation>
    <scope>NUCLEOTIDE SEQUENCE</scope>
    <source>
        <strain evidence="2">CIRM-BRFM 674</strain>
    </source>
</reference>
<dbReference type="EMBL" id="MU155357">
    <property type="protein sequence ID" value="KAF9474895.1"/>
    <property type="molecule type" value="Genomic_DNA"/>
</dbReference>
<comment type="caution">
    <text evidence="2">The sequence shown here is derived from an EMBL/GenBank/DDBJ whole genome shotgun (WGS) entry which is preliminary data.</text>
</comment>
<feature type="region of interest" description="Disordered" evidence="1">
    <location>
        <begin position="1"/>
        <end position="28"/>
    </location>
</feature>
<accession>A0A9P6CVL9</accession>
<evidence type="ECO:0000256" key="1">
    <source>
        <dbReference type="SAM" id="MobiDB-lite"/>
    </source>
</evidence>
<sequence>MSSGLATASTTTMQPPLTEKRQRRLSTRSSKVSQFCEMERQEVDDANTMYRCPRSWGVVRCSDLISRLPVIQSTVRTKSYLYTDSYTFPVDANTIYRRPGTEAWRVLMYDVSTSTRRILMLFFDVPRTRVRGGSLPTLIGAHTHIPCANAMYRLPATLYMERPHTRLA</sequence>
<keyword evidence="3" id="KW-1185">Reference proteome</keyword>
<evidence type="ECO:0000313" key="3">
    <source>
        <dbReference type="Proteomes" id="UP000807469"/>
    </source>
</evidence>
<feature type="compositionally biased region" description="Polar residues" evidence="1">
    <location>
        <begin position="1"/>
        <end position="15"/>
    </location>
</feature>
<organism evidence="2 3">
    <name type="scientific">Pholiota conissans</name>
    <dbReference type="NCBI Taxonomy" id="109636"/>
    <lineage>
        <taxon>Eukaryota</taxon>
        <taxon>Fungi</taxon>
        <taxon>Dikarya</taxon>
        <taxon>Basidiomycota</taxon>
        <taxon>Agaricomycotina</taxon>
        <taxon>Agaricomycetes</taxon>
        <taxon>Agaricomycetidae</taxon>
        <taxon>Agaricales</taxon>
        <taxon>Agaricineae</taxon>
        <taxon>Strophariaceae</taxon>
        <taxon>Pholiota</taxon>
    </lineage>
</organism>
<dbReference type="AlphaFoldDB" id="A0A9P6CVL9"/>
<protein>
    <submittedName>
        <fullName evidence="2">Uncharacterized protein</fullName>
    </submittedName>
</protein>
<proteinExistence type="predicted"/>